<feature type="domain" description="Electron transfer flavoprotein alpha/beta-subunit N-terminal" evidence="6">
    <location>
        <begin position="21"/>
        <end position="209"/>
    </location>
</feature>
<organism evidence="7 8">
    <name type="scientific">Desulfocucumis palustris</name>
    <dbReference type="NCBI Taxonomy" id="1898651"/>
    <lineage>
        <taxon>Bacteria</taxon>
        <taxon>Bacillati</taxon>
        <taxon>Bacillota</taxon>
        <taxon>Clostridia</taxon>
        <taxon>Eubacteriales</taxon>
        <taxon>Desulfocucumaceae</taxon>
        <taxon>Desulfocucumis</taxon>
    </lineage>
</organism>
<dbReference type="InterPro" id="IPR012255">
    <property type="entry name" value="ETF_b"/>
</dbReference>
<dbReference type="GO" id="GO:0005829">
    <property type="term" value="C:cytosol"/>
    <property type="evidence" value="ECO:0007669"/>
    <property type="project" value="TreeGrafter"/>
</dbReference>
<dbReference type="InterPro" id="IPR014729">
    <property type="entry name" value="Rossmann-like_a/b/a_fold"/>
</dbReference>
<sequence length="255" mass="26976">MKIVVLMKQVFDTEAKISLDGNKINKQGVSLVMNPYDEYAVELGLRIKEKFKGEVTVVSVGGPEVQDALRQALAMGADKAVLVDPGADEIDEYTTATILAKAIGGLEYNILLGGFKAIDDGSCQVCGRVAEILGVPVVNMVTQAEVEEDKAVVTCDIDGGSAVIEVKLPAMLTAQKGEIEPRYPSMKGIMQAKKKPMQKIGLGDIGLDAAQAAPKVKALSYSLPAARAAGKLVPGEPAEAAKELARLLREEAKVI</sequence>
<protein>
    <recommendedName>
        <fullName evidence="3">Electron transfer flavoprotein subunit beta</fullName>
    </recommendedName>
</protein>
<dbReference type="PIRSF" id="PIRSF000090">
    <property type="entry name" value="Beta-ETF"/>
    <property type="match status" value="1"/>
</dbReference>
<dbReference type="OrthoDB" id="9804960at2"/>
<comment type="subunit">
    <text evidence="2">Heterodimer of an alpha and a beta subunit.</text>
</comment>
<reference evidence="8" key="1">
    <citation type="submission" date="2018-02" db="EMBL/GenBank/DDBJ databases">
        <title>Genome sequence of Desulfocucumis palustris strain NAW-5.</title>
        <authorList>
            <person name="Watanabe M."/>
            <person name="Kojima H."/>
            <person name="Fukui M."/>
        </authorList>
    </citation>
    <scope>NUCLEOTIDE SEQUENCE [LARGE SCALE GENOMIC DNA]</scope>
    <source>
        <strain evidence="8">NAW-5</strain>
    </source>
</reference>
<dbReference type="CDD" id="cd01714">
    <property type="entry name" value="ETF_beta"/>
    <property type="match status" value="1"/>
</dbReference>
<proteinExistence type="inferred from homology"/>
<evidence type="ECO:0000256" key="2">
    <source>
        <dbReference type="ARBA" id="ARBA00011355"/>
    </source>
</evidence>
<dbReference type="EMBL" id="BFAV01000126">
    <property type="protein sequence ID" value="GBF34084.1"/>
    <property type="molecule type" value="Genomic_DNA"/>
</dbReference>
<name>A0A2L2XDI2_9FIRM</name>
<evidence type="ECO:0000313" key="8">
    <source>
        <dbReference type="Proteomes" id="UP000239549"/>
    </source>
</evidence>
<dbReference type="RefSeq" id="WP_104372381.1">
    <property type="nucleotide sequence ID" value="NZ_BFAV01000126.1"/>
</dbReference>
<comment type="caution">
    <text evidence="7">The sequence shown here is derived from an EMBL/GenBank/DDBJ whole genome shotgun (WGS) entry which is preliminary data.</text>
</comment>
<dbReference type="InterPro" id="IPR014730">
    <property type="entry name" value="ETF_a/b_N"/>
</dbReference>
<dbReference type="Gene3D" id="3.40.50.620">
    <property type="entry name" value="HUPs"/>
    <property type="match status" value="1"/>
</dbReference>
<evidence type="ECO:0000256" key="3">
    <source>
        <dbReference type="ARBA" id="ARBA00016797"/>
    </source>
</evidence>
<dbReference type="SMART" id="SM00893">
    <property type="entry name" value="ETF"/>
    <property type="match status" value="1"/>
</dbReference>
<dbReference type="PANTHER" id="PTHR21294:SF8">
    <property type="entry name" value="ELECTRON TRANSFER FLAVOPROTEIN SUBUNIT BETA"/>
    <property type="match status" value="1"/>
</dbReference>
<keyword evidence="4" id="KW-0813">Transport</keyword>
<dbReference type="AlphaFoldDB" id="A0A2L2XDI2"/>
<dbReference type="InterPro" id="IPR033948">
    <property type="entry name" value="ETF_beta_N"/>
</dbReference>
<dbReference type="GO" id="GO:0009055">
    <property type="term" value="F:electron transfer activity"/>
    <property type="evidence" value="ECO:0007669"/>
    <property type="project" value="InterPro"/>
</dbReference>
<evidence type="ECO:0000256" key="5">
    <source>
        <dbReference type="ARBA" id="ARBA00022982"/>
    </source>
</evidence>
<evidence type="ECO:0000259" key="6">
    <source>
        <dbReference type="SMART" id="SM00893"/>
    </source>
</evidence>
<keyword evidence="8" id="KW-1185">Reference proteome</keyword>
<comment type="similarity">
    <text evidence="1">Belongs to the ETF beta-subunit/FixA family.</text>
</comment>
<evidence type="ECO:0000256" key="1">
    <source>
        <dbReference type="ARBA" id="ARBA00007557"/>
    </source>
</evidence>
<gene>
    <name evidence="7" type="ORF">DCCM_3196</name>
</gene>
<keyword evidence="5" id="KW-0249">Electron transport</keyword>
<dbReference type="Pfam" id="PF01012">
    <property type="entry name" value="ETF"/>
    <property type="match status" value="1"/>
</dbReference>
<dbReference type="SUPFAM" id="SSF52402">
    <property type="entry name" value="Adenine nucleotide alpha hydrolases-like"/>
    <property type="match status" value="1"/>
</dbReference>
<evidence type="ECO:0000313" key="7">
    <source>
        <dbReference type="EMBL" id="GBF34084.1"/>
    </source>
</evidence>
<accession>A0A2L2XDI2</accession>
<dbReference type="Proteomes" id="UP000239549">
    <property type="component" value="Unassembled WGS sequence"/>
</dbReference>
<dbReference type="PANTHER" id="PTHR21294">
    <property type="entry name" value="ELECTRON TRANSFER FLAVOPROTEIN BETA-SUBUNIT"/>
    <property type="match status" value="1"/>
</dbReference>
<evidence type="ECO:0000256" key="4">
    <source>
        <dbReference type="ARBA" id="ARBA00022448"/>
    </source>
</evidence>